<reference evidence="3" key="1">
    <citation type="submission" date="2014-04" db="EMBL/GenBank/DDBJ databases">
        <title>Evolutionary Origins and Diversification of the Mycorrhizal Mutualists.</title>
        <authorList>
            <consortium name="DOE Joint Genome Institute"/>
            <consortium name="Mycorrhizal Genomics Consortium"/>
            <person name="Kohler A."/>
            <person name="Kuo A."/>
            <person name="Nagy L.G."/>
            <person name="Floudas D."/>
            <person name="Copeland A."/>
            <person name="Barry K.W."/>
            <person name="Cichocki N."/>
            <person name="Veneault-Fourrey C."/>
            <person name="LaButti K."/>
            <person name="Lindquist E.A."/>
            <person name="Lipzen A."/>
            <person name="Lundell T."/>
            <person name="Morin E."/>
            <person name="Murat C."/>
            <person name="Riley R."/>
            <person name="Ohm R."/>
            <person name="Sun H."/>
            <person name="Tunlid A."/>
            <person name="Henrissat B."/>
            <person name="Grigoriev I.V."/>
            <person name="Hibbett D.S."/>
            <person name="Martin F."/>
        </authorList>
    </citation>
    <scope>NUCLEOTIDE SEQUENCE [LARGE SCALE GENOMIC DNA]</scope>
    <source>
        <strain evidence="3">FD-334 SS-4</strain>
    </source>
</reference>
<accession>A0A0D2PZH6</accession>
<evidence type="ECO:0000313" key="2">
    <source>
        <dbReference type="EMBL" id="KJA24730.1"/>
    </source>
</evidence>
<proteinExistence type="predicted"/>
<keyword evidence="3" id="KW-1185">Reference proteome</keyword>
<protein>
    <submittedName>
        <fullName evidence="2">Uncharacterized protein</fullName>
    </submittedName>
</protein>
<dbReference type="EMBL" id="KN817535">
    <property type="protein sequence ID" value="KJA24730.1"/>
    <property type="molecule type" value="Genomic_DNA"/>
</dbReference>
<organism evidence="2 3">
    <name type="scientific">Hypholoma sublateritium (strain FD-334 SS-4)</name>
    <dbReference type="NCBI Taxonomy" id="945553"/>
    <lineage>
        <taxon>Eukaryota</taxon>
        <taxon>Fungi</taxon>
        <taxon>Dikarya</taxon>
        <taxon>Basidiomycota</taxon>
        <taxon>Agaricomycotina</taxon>
        <taxon>Agaricomycetes</taxon>
        <taxon>Agaricomycetidae</taxon>
        <taxon>Agaricales</taxon>
        <taxon>Agaricineae</taxon>
        <taxon>Strophariaceae</taxon>
        <taxon>Hypholoma</taxon>
    </lineage>
</organism>
<gene>
    <name evidence="2" type="ORF">HYPSUDRAFT_53539</name>
</gene>
<feature type="region of interest" description="Disordered" evidence="1">
    <location>
        <begin position="71"/>
        <end position="92"/>
    </location>
</feature>
<dbReference type="Proteomes" id="UP000054270">
    <property type="component" value="Unassembled WGS sequence"/>
</dbReference>
<dbReference type="AlphaFoldDB" id="A0A0D2PZH6"/>
<evidence type="ECO:0000256" key="1">
    <source>
        <dbReference type="SAM" id="MobiDB-lite"/>
    </source>
</evidence>
<evidence type="ECO:0000313" key="3">
    <source>
        <dbReference type="Proteomes" id="UP000054270"/>
    </source>
</evidence>
<feature type="compositionally biased region" description="Basic residues" evidence="1">
    <location>
        <begin position="77"/>
        <end position="89"/>
    </location>
</feature>
<feature type="region of interest" description="Disordered" evidence="1">
    <location>
        <begin position="128"/>
        <end position="149"/>
    </location>
</feature>
<sequence>MSLEASRRMLSKATGQDIDAFKNFLGIDALPEMEPNVASLDFFSKTNAQKWSRLYKSAQATKDLKAELKELSEKRKAAGKSPRHAHAPKNRFDVSIPKIRGFSNAGLSIASPSHIVNNSDSENLQMDIDGWQCDHPPAMKPSNSADVDSGNTCEVRLEFEDVRKVFQSHD</sequence>
<name>A0A0D2PZH6_HYPSF</name>